<comment type="caution">
    <text evidence="1">The sequence shown here is derived from an EMBL/GenBank/DDBJ whole genome shotgun (WGS) entry which is preliminary data.</text>
</comment>
<organism evidence="1 2">
    <name type="scientific">Nonomuraea jabiensis</name>
    <dbReference type="NCBI Taxonomy" id="882448"/>
    <lineage>
        <taxon>Bacteria</taxon>
        <taxon>Bacillati</taxon>
        <taxon>Actinomycetota</taxon>
        <taxon>Actinomycetes</taxon>
        <taxon>Streptosporangiales</taxon>
        <taxon>Streptosporangiaceae</taxon>
        <taxon>Nonomuraea</taxon>
    </lineage>
</organism>
<gene>
    <name evidence="1" type="ORF">HD596_009652</name>
</gene>
<accession>A0A7W9GFR4</accession>
<name>A0A7W9GFR4_9ACTN</name>
<evidence type="ECO:0008006" key="3">
    <source>
        <dbReference type="Google" id="ProtNLM"/>
    </source>
</evidence>
<dbReference type="RefSeq" id="WP_185075910.1">
    <property type="nucleotide sequence ID" value="NZ_JACHMB010000001.1"/>
</dbReference>
<evidence type="ECO:0000313" key="2">
    <source>
        <dbReference type="Proteomes" id="UP000579153"/>
    </source>
</evidence>
<dbReference type="Proteomes" id="UP000579153">
    <property type="component" value="Unassembled WGS sequence"/>
</dbReference>
<protein>
    <recommendedName>
        <fullName evidence="3">Excreted virulence factor EspC, type VII ESX diderm</fullName>
    </recommendedName>
</protein>
<proteinExistence type="predicted"/>
<sequence>MEFDGVVYSKTHLHRLASAADGMAGDVSGAHIRFEAASSAARTALGDDNYGRAYWQGRGQRMESIGRGLDLLASALREQENRLHLASKTYKAGEDASTLRT</sequence>
<evidence type="ECO:0000313" key="1">
    <source>
        <dbReference type="EMBL" id="MBB5782896.1"/>
    </source>
</evidence>
<dbReference type="EMBL" id="JACHMB010000001">
    <property type="protein sequence ID" value="MBB5782896.1"/>
    <property type="molecule type" value="Genomic_DNA"/>
</dbReference>
<keyword evidence="2" id="KW-1185">Reference proteome</keyword>
<dbReference type="AlphaFoldDB" id="A0A7W9GFR4"/>
<reference evidence="1 2" key="1">
    <citation type="submission" date="2020-08" db="EMBL/GenBank/DDBJ databases">
        <title>Sequencing the genomes of 1000 actinobacteria strains.</title>
        <authorList>
            <person name="Klenk H.-P."/>
        </authorList>
    </citation>
    <scope>NUCLEOTIDE SEQUENCE [LARGE SCALE GENOMIC DNA]</scope>
    <source>
        <strain evidence="1 2">DSM 45507</strain>
    </source>
</reference>